<organism evidence="8 9">
    <name type="scientific">Heracleum sosnowskyi</name>
    <dbReference type="NCBI Taxonomy" id="360622"/>
    <lineage>
        <taxon>Eukaryota</taxon>
        <taxon>Viridiplantae</taxon>
        <taxon>Streptophyta</taxon>
        <taxon>Embryophyta</taxon>
        <taxon>Tracheophyta</taxon>
        <taxon>Spermatophyta</taxon>
        <taxon>Magnoliopsida</taxon>
        <taxon>eudicotyledons</taxon>
        <taxon>Gunneridae</taxon>
        <taxon>Pentapetalae</taxon>
        <taxon>asterids</taxon>
        <taxon>campanulids</taxon>
        <taxon>Apiales</taxon>
        <taxon>Apiaceae</taxon>
        <taxon>Apioideae</taxon>
        <taxon>apioid superclade</taxon>
        <taxon>Tordylieae</taxon>
        <taxon>Tordyliinae</taxon>
        <taxon>Heracleum</taxon>
    </lineage>
</organism>
<evidence type="ECO:0000256" key="2">
    <source>
        <dbReference type="ARBA" id="ARBA00022723"/>
    </source>
</evidence>
<dbReference type="GO" id="GO:0006518">
    <property type="term" value="P:peptide metabolic process"/>
    <property type="evidence" value="ECO:0007669"/>
    <property type="project" value="TreeGrafter"/>
</dbReference>
<keyword evidence="2 6" id="KW-0479">Metal-binding</keyword>
<gene>
    <name evidence="8" type="ORF">POM88_028214</name>
</gene>
<evidence type="ECO:0000256" key="4">
    <source>
        <dbReference type="ARBA" id="ARBA00022833"/>
    </source>
</evidence>
<proteinExistence type="inferred from homology"/>
<comment type="caution">
    <text evidence="8">The sequence shown here is derived from an EMBL/GenBank/DDBJ whole genome shotgun (WGS) entry which is preliminary data.</text>
</comment>
<protein>
    <submittedName>
        <fullName evidence="8">Neurolysin</fullName>
    </submittedName>
</protein>
<sequence>MNAVALGFVASDMTSKLGGYIENKILGTIPLVLLGVFKIFQDLYGLRFEEIADSIAWHYDVNVYSVSDLCVCELFGYWLEGKYGHACVVPLQCGSSHDDARQIPVALLTSQFQKYVDGGSGLLRFSKVVGLFHEFGHVVYHICIRAMFSKFFGPCLAPTLYKFLHRFWKTGVVIT</sequence>
<dbReference type="SUPFAM" id="SSF55486">
    <property type="entry name" value="Metalloproteases ('zincins'), catalytic domain"/>
    <property type="match status" value="1"/>
</dbReference>
<dbReference type="Gene3D" id="1.10.1370.40">
    <property type="match status" value="1"/>
</dbReference>
<evidence type="ECO:0000256" key="1">
    <source>
        <dbReference type="ARBA" id="ARBA00022670"/>
    </source>
</evidence>
<evidence type="ECO:0000313" key="8">
    <source>
        <dbReference type="EMBL" id="KAK1381470.1"/>
    </source>
</evidence>
<keyword evidence="5 6" id="KW-0482">Metalloprotease</keyword>
<dbReference type="GO" id="GO:0046872">
    <property type="term" value="F:metal ion binding"/>
    <property type="evidence" value="ECO:0007669"/>
    <property type="project" value="UniProtKB-UniRule"/>
</dbReference>
<reference evidence="8" key="2">
    <citation type="submission" date="2023-05" db="EMBL/GenBank/DDBJ databases">
        <authorList>
            <person name="Schelkunov M.I."/>
        </authorList>
    </citation>
    <scope>NUCLEOTIDE SEQUENCE</scope>
    <source>
        <strain evidence="8">Hsosn_3</strain>
        <tissue evidence="8">Leaf</tissue>
    </source>
</reference>
<keyword evidence="9" id="KW-1185">Reference proteome</keyword>
<name>A0AAD8I9V5_9APIA</name>
<dbReference type="Proteomes" id="UP001237642">
    <property type="component" value="Unassembled WGS sequence"/>
</dbReference>
<evidence type="ECO:0000256" key="5">
    <source>
        <dbReference type="ARBA" id="ARBA00023049"/>
    </source>
</evidence>
<evidence type="ECO:0000313" key="9">
    <source>
        <dbReference type="Proteomes" id="UP001237642"/>
    </source>
</evidence>
<dbReference type="Pfam" id="PF01432">
    <property type="entry name" value="Peptidase_M3"/>
    <property type="match status" value="1"/>
</dbReference>
<dbReference type="EMBL" id="JAUIZM010000006">
    <property type="protein sequence ID" value="KAK1381470.1"/>
    <property type="molecule type" value="Genomic_DNA"/>
</dbReference>
<dbReference type="GO" id="GO:0006508">
    <property type="term" value="P:proteolysis"/>
    <property type="evidence" value="ECO:0007669"/>
    <property type="project" value="UniProtKB-KW"/>
</dbReference>
<dbReference type="InterPro" id="IPR045090">
    <property type="entry name" value="Pept_M3A_M3B"/>
</dbReference>
<dbReference type="InterPro" id="IPR001567">
    <property type="entry name" value="Pept_M3A_M3B_dom"/>
</dbReference>
<evidence type="ECO:0000256" key="3">
    <source>
        <dbReference type="ARBA" id="ARBA00022801"/>
    </source>
</evidence>
<keyword evidence="3 6" id="KW-0378">Hydrolase</keyword>
<evidence type="ECO:0000259" key="7">
    <source>
        <dbReference type="Pfam" id="PF01432"/>
    </source>
</evidence>
<comment type="similarity">
    <text evidence="6">Belongs to the peptidase M3 family.</text>
</comment>
<comment type="cofactor">
    <cofactor evidence="6">
        <name>Zn(2+)</name>
        <dbReference type="ChEBI" id="CHEBI:29105"/>
    </cofactor>
    <text evidence="6">Binds 1 zinc ion.</text>
</comment>
<dbReference type="PANTHER" id="PTHR11804">
    <property type="entry name" value="PROTEASE M3 THIMET OLIGOPEPTIDASE-RELATED"/>
    <property type="match status" value="1"/>
</dbReference>
<keyword evidence="1 6" id="KW-0645">Protease</keyword>
<evidence type="ECO:0000256" key="6">
    <source>
        <dbReference type="RuleBase" id="RU003435"/>
    </source>
</evidence>
<accession>A0AAD8I9V5</accession>
<dbReference type="AlphaFoldDB" id="A0AAD8I9V5"/>
<dbReference type="PANTHER" id="PTHR11804:SF82">
    <property type="entry name" value="THIMET OLIGOPEPTIDASE-RELATED"/>
    <property type="match status" value="1"/>
</dbReference>
<dbReference type="GO" id="GO:0004222">
    <property type="term" value="F:metalloendopeptidase activity"/>
    <property type="evidence" value="ECO:0007669"/>
    <property type="project" value="InterPro"/>
</dbReference>
<keyword evidence="4 6" id="KW-0862">Zinc</keyword>
<feature type="domain" description="Peptidase M3A/M3B catalytic" evidence="7">
    <location>
        <begin position="29"/>
        <end position="154"/>
    </location>
</feature>
<reference evidence="8" key="1">
    <citation type="submission" date="2023-02" db="EMBL/GenBank/DDBJ databases">
        <title>Genome of toxic invasive species Heracleum sosnowskyi carries increased number of genes despite the absence of recent whole-genome duplications.</title>
        <authorList>
            <person name="Schelkunov M."/>
            <person name="Shtratnikova V."/>
            <person name="Makarenko M."/>
            <person name="Klepikova A."/>
            <person name="Omelchenko D."/>
            <person name="Novikova G."/>
            <person name="Obukhova E."/>
            <person name="Bogdanov V."/>
            <person name="Penin A."/>
            <person name="Logacheva M."/>
        </authorList>
    </citation>
    <scope>NUCLEOTIDE SEQUENCE</scope>
    <source>
        <strain evidence="8">Hsosn_3</strain>
        <tissue evidence="8">Leaf</tissue>
    </source>
</reference>